<dbReference type="AlphaFoldDB" id="A0A2P5EED2"/>
<evidence type="ECO:0000256" key="1">
    <source>
        <dbReference type="ARBA" id="ARBA00022723"/>
    </source>
</evidence>
<dbReference type="InterPro" id="IPR003656">
    <property type="entry name" value="Znf_BED"/>
</dbReference>
<evidence type="ECO:0000256" key="5">
    <source>
        <dbReference type="ARBA" id="ARBA00023163"/>
    </source>
</evidence>
<evidence type="ECO:0000256" key="2">
    <source>
        <dbReference type="ARBA" id="ARBA00022771"/>
    </source>
</evidence>
<dbReference type="Pfam" id="PF02892">
    <property type="entry name" value="zf-BED"/>
    <property type="match status" value="1"/>
</dbReference>
<sequence>MDHIIDDVEIEAEENENEDEFIDDLHEQNEEGKKRKIRQKSDVWEHFTRIEDGDPNEPRAACNYCGKSYAAHPKNCGTSTLRNHLNKLCPKNPNRVTKQKTLCFELKKEGPGDGNLIAVQYNKERCRKAIARYILLEELPFRHVESEGFKQLIHELQPRFEAISRMTIGRDIYQLYLDEKEQLRSILKKERLSLTTDTWTSIQNINYMCITAHWIDNDWKLQKRIINFCQITDHKGETIGKEIEACLNDWGIRKLFVITVDNASPNSTAIDYILKKFKPKKESIILNGEFLHLRCCAHIVNLIVGEGLK</sequence>
<name>A0A2P5EED2_TREOI</name>
<evidence type="ECO:0000313" key="9">
    <source>
        <dbReference type="Proteomes" id="UP000237000"/>
    </source>
</evidence>
<dbReference type="InterPro" id="IPR052035">
    <property type="entry name" value="ZnF_BED_domain_contain"/>
</dbReference>
<keyword evidence="9" id="KW-1185">Reference proteome</keyword>
<dbReference type="GO" id="GO:0003677">
    <property type="term" value="F:DNA binding"/>
    <property type="evidence" value="ECO:0007669"/>
    <property type="project" value="InterPro"/>
</dbReference>
<dbReference type="InterPro" id="IPR012337">
    <property type="entry name" value="RNaseH-like_sf"/>
</dbReference>
<dbReference type="GO" id="GO:0008270">
    <property type="term" value="F:zinc ion binding"/>
    <property type="evidence" value="ECO:0007669"/>
    <property type="project" value="UniProtKB-KW"/>
</dbReference>
<dbReference type="OrthoDB" id="1194244at2759"/>
<dbReference type="PANTHER" id="PTHR46481:SF2">
    <property type="entry name" value="BED-TYPE DOMAIN-CONTAINING PROTEIN"/>
    <property type="match status" value="1"/>
</dbReference>
<organism evidence="8 9">
    <name type="scientific">Trema orientale</name>
    <name type="common">Charcoal tree</name>
    <name type="synonym">Celtis orientalis</name>
    <dbReference type="NCBI Taxonomy" id="63057"/>
    <lineage>
        <taxon>Eukaryota</taxon>
        <taxon>Viridiplantae</taxon>
        <taxon>Streptophyta</taxon>
        <taxon>Embryophyta</taxon>
        <taxon>Tracheophyta</taxon>
        <taxon>Spermatophyta</taxon>
        <taxon>Magnoliopsida</taxon>
        <taxon>eudicotyledons</taxon>
        <taxon>Gunneridae</taxon>
        <taxon>Pentapetalae</taxon>
        <taxon>rosids</taxon>
        <taxon>fabids</taxon>
        <taxon>Rosales</taxon>
        <taxon>Cannabaceae</taxon>
        <taxon>Trema</taxon>
    </lineage>
</organism>
<dbReference type="SUPFAM" id="SSF57667">
    <property type="entry name" value="beta-beta-alpha zinc fingers"/>
    <property type="match status" value="1"/>
</dbReference>
<proteinExistence type="predicted"/>
<keyword evidence="2 6" id="KW-0863">Zinc-finger</keyword>
<evidence type="ECO:0000313" key="8">
    <source>
        <dbReference type="EMBL" id="PON83907.1"/>
    </source>
</evidence>
<dbReference type="PANTHER" id="PTHR46481">
    <property type="entry name" value="ZINC FINGER BED DOMAIN-CONTAINING PROTEIN 4"/>
    <property type="match status" value="1"/>
</dbReference>
<dbReference type="EMBL" id="JXTC01000170">
    <property type="protein sequence ID" value="PON83907.1"/>
    <property type="molecule type" value="Genomic_DNA"/>
</dbReference>
<dbReference type="STRING" id="63057.A0A2P5EED2"/>
<evidence type="ECO:0000256" key="6">
    <source>
        <dbReference type="PROSITE-ProRule" id="PRU00027"/>
    </source>
</evidence>
<reference evidence="9" key="1">
    <citation type="submission" date="2016-06" db="EMBL/GenBank/DDBJ databases">
        <title>Parallel loss of symbiosis genes in relatives of nitrogen-fixing non-legume Parasponia.</title>
        <authorList>
            <person name="Van Velzen R."/>
            <person name="Holmer R."/>
            <person name="Bu F."/>
            <person name="Rutten L."/>
            <person name="Van Zeijl A."/>
            <person name="Liu W."/>
            <person name="Santuari L."/>
            <person name="Cao Q."/>
            <person name="Sharma T."/>
            <person name="Shen D."/>
            <person name="Roswanjaya Y."/>
            <person name="Wardhani T."/>
            <person name="Kalhor M.S."/>
            <person name="Jansen J."/>
            <person name="Van den Hoogen J."/>
            <person name="Gungor B."/>
            <person name="Hartog M."/>
            <person name="Hontelez J."/>
            <person name="Verver J."/>
            <person name="Yang W.-C."/>
            <person name="Schijlen E."/>
            <person name="Repin R."/>
            <person name="Schilthuizen M."/>
            <person name="Schranz E."/>
            <person name="Heidstra R."/>
            <person name="Miyata K."/>
            <person name="Fedorova E."/>
            <person name="Kohlen W."/>
            <person name="Bisseling T."/>
            <person name="Smit S."/>
            <person name="Geurts R."/>
        </authorList>
    </citation>
    <scope>NUCLEOTIDE SEQUENCE [LARGE SCALE GENOMIC DNA]</scope>
    <source>
        <strain evidence="9">cv. RG33-2</strain>
    </source>
</reference>
<dbReference type="SUPFAM" id="SSF53098">
    <property type="entry name" value="Ribonuclease H-like"/>
    <property type="match status" value="1"/>
</dbReference>
<feature type="non-terminal residue" evidence="8">
    <location>
        <position position="309"/>
    </location>
</feature>
<evidence type="ECO:0000256" key="3">
    <source>
        <dbReference type="ARBA" id="ARBA00022833"/>
    </source>
</evidence>
<feature type="domain" description="BED-type" evidence="7">
    <location>
        <begin position="38"/>
        <end position="96"/>
    </location>
</feature>
<dbReference type="SMART" id="SM00614">
    <property type="entry name" value="ZnF_BED"/>
    <property type="match status" value="1"/>
</dbReference>
<keyword evidence="1" id="KW-0479">Metal-binding</keyword>
<keyword evidence="4" id="KW-0805">Transcription regulation</keyword>
<dbReference type="PROSITE" id="PS50808">
    <property type="entry name" value="ZF_BED"/>
    <property type="match status" value="1"/>
</dbReference>
<dbReference type="InterPro" id="IPR036236">
    <property type="entry name" value="Znf_C2H2_sf"/>
</dbReference>
<protein>
    <submittedName>
        <fullName evidence="8">Ribonuclease H-like domain containing protein</fullName>
    </submittedName>
</protein>
<dbReference type="Proteomes" id="UP000237000">
    <property type="component" value="Unassembled WGS sequence"/>
</dbReference>
<comment type="caution">
    <text evidence="8">The sequence shown here is derived from an EMBL/GenBank/DDBJ whole genome shotgun (WGS) entry which is preliminary data.</text>
</comment>
<keyword evidence="3" id="KW-0862">Zinc</keyword>
<keyword evidence="5" id="KW-0804">Transcription</keyword>
<accession>A0A2P5EED2</accession>
<dbReference type="InParanoid" id="A0A2P5EED2"/>
<gene>
    <name evidence="8" type="ORF">TorRG33x02_202010</name>
</gene>
<evidence type="ECO:0000256" key="4">
    <source>
        <dbReference type="ARBA" id="ARBA00023015"/>
    </source>
</evidence>
<evidence type="ECO:0000259" key="7">
    <source>
        <dbReference type="PROSITE" id="PS50808"/>
    </source>
</evidence>